<evidence type="ECO:0000313" key="7">
    <source>
        <dbReference type="Proteomes" id="UP001152797"/>
    </source>
</evidence>
<evidence type="ECO:0000259" key="3">
    <source>
        <dbReference type="SMART" id="SM00939"/>
    </source>
</evidence>
<dbReference type="Gene3D" id="2.60.120.260">
    <property type="entry name" value="Galactose-binding domain-like"/>
    <property type="match status" value="1"/>
</dbReference>
<dbReference type="EMBL" id="CAMXCT030001112">
    <property type="protein sequence ID" value="CAL4774130.1"/>
    <property type="molecule type" value="Genomic_DNA"/>
</dbReference>
<evidence type="ECO:0000313" key="5">
    <source>
        <dbReference type="EMBL" id="CAL1140193.1"/>
    </source>
</evidence>
<keyword evidence="2" id="KW-0812">Transmembrane</keyword>
<evidence type="ECO:0000256" key="2">
    <source>
        <dbReference type="SAM" id="Phobius"/>
    </source>
</evidence>
<dbReference type="Pfam" id="PF02129">
    <property type="entry name" value="Peptidase_S15"/>
    <property type="match status" value="1"/>
</dbReference>
<dbReference type="InterPro" id="IPR000383">
    <property type="entry name" value="Xaa-Pro-like_dom"/>
</dbReference>
<dbReference type="SUPFAM" id="SSF49785">
    <property type="entry name" value="Galactose-binding domain-like"/>
    <property type="match status" value="1"/>
</dbReference>
<dbReference type="OrthoDB" id="416441at2759"/>
<proteinExistence type="predicted"/>
<evidence type="ECO:0000313" key="4">
    <source>
        <dbReference type="EMBL" id="CAI3986818.1"/>
    </source>
</evidence>
<protein>
    <submittedName>
        <fullName evidence="6">Cocaine esterase</fullName>
    </submittedName>
</protein>
<reference evidence="5" key="2">
    <citation type="submission" date="2024-04" db="EMBL/GenBank/DDBJ databases">
        <authorList>
            <person name="Chen Y."/>
            <person name="Shah S."/>
            <person name="Dougan E. K."/>
            <person name="Thang M."/>
            <person name="Chan C."/>
        </authorList>
    </citation>
    <scope>NUCLEOTIDE SEQUENCE [LARGE SCALE GENOMIC DNA]</scope>
</reference>
<keyword evidence="7" id="KW-1185">Reference proteome</keyword>
<dbReference type="EMBL" id="CAMXCT020001112">
    <property type="protein sequence ID" value="CAL1140193.1"/>
    <property type="molecule type" value="Genomic_DNA"/>
</dbReference>
<dbReference type="InterPro" id="IPR005674">
    <property type="entry name" value="CocE/Ser_esterase"/>
</dbReference>
<dbReference type="GO" id="GO:0008239">
    <property type="term" value="F:dipeptidyl-peptidase activity"/>
    <property type="evidence" value="ECO:0007669"/>
    <property type="project" value="InterPro"/>
</dbReference>
<feature type="domain" description="Xaa-Pro dipeptidyl-peptidase C-terminal" evidence="3">
    <location>
        <begin position="341"/>
        <end position="593"/>
    </location>
</feature>
<dbReference type="InterPro" id="IPR013736">
    <property type="entry name" value="Xaa-Pro_dipept_C"/>
</dbReference>
<evidence type="ECO:0000256" key="1">
    <source>
        <dbReference type="ARBA" id="ARBA00022801"/>
    </source>
</evidence>
<dbReference type="Pfam" id="PF08530">
    <property type="entry name" value="PepX_C"/>
    <property type="match status" value="1"/>
</dbReference>
<name>A0A9P1C8Z0_9DINO</name>
<keyword evidence="2" id="KW-0472">Membrane</keyword>
<keyword evidence="1" id="KW-0378">Hydrolase</keyword>
<dbReference type="Gene3D" id="3.40.50.1820">
    <property type="entry name" value="alpha/beta hydrolase"/>
    <property type="match status" value="1"/>
</dbReference>
<evidence type="ECO:0000313" key="6">
    <source>
        <dbReference type="EMBL" id="CAL4774130.1"/>
    </source>
</evidence>
<dbReference type="InterPro" id="IPR029058">
    <property type="entry name" value="AB_hydrolase_fold"/>
</dbReference>
<gene>
    <name evidence="4" type="ORF">C1SCF055_LOCUS14138</name>
</gene>
<dbReference type="EMBL" id="CAMXCT010001112">
    <property type="protein sequence ID" value="CAI3986818.1"/>
    <property type="molecule type" value="Genomic_DNA"/>
</dbReference>
<reference evidence="4" key="1">
    <citation type="submission" date="2022-10" db="EMBL/GenBank/DDBJ databases">
        <authorList>
            <person name="Chen Y."/>
            <person name="Dougan E. K."/>
            <person name="Chan C."/>
            <person name="Rhodes N."/>
            <person name="Thang M."/>
        </authorList>
    </citation>
    <scope>NUCLEOTIDE SEQUENCE</scope>
</reference>
<organism evidence="4">
    <name type="scientific">Cladocopium goreaui</name>
    <dbReference type="NCBI Taxonomy" id="2562237"/>
    <lineage>
        <taxon>Eukaryota</taxon>
        <taxon>Sar</taxon>
        <taxon>Alveolata</taxon>
        <taxon>Dinophyceae</taxon>
        <taxon>Suessiales</taxon>
        <taxon>Symbiodiniaceae</taxon>
        <taxon>Cladocopium</taxon>
    </lineage>
</organism>
<sequence length="1139" mass="125642">MADDRSQWWSSFRNQHSARGFMLQAAKVVTSEALGLSRLLKHREQGVAPRCSFSVTSIDTAVVDGILLRGSLLLPEGVEGPFPAVLLRTPYGRKAEMGQSVLAKQGYAVLVQDTRGRFSSSGEFVPVQHEQVDGEATVAWMRRQRWCNGKVGVTGVSYLGFTAWACVDGADVDAIVPMITQSNIRSAVFRPGGAISFELLVLWFYLVLHLMKDMSRDRLSFVRKLWQGMREGKLRKAFKSLPMGKVDEIILGSPNSFLQAGLVAHGDESDGFWEGKEKLCNFEKAIPPCHILSGWYDFFLEGALEDFQMAKQRGSHVSLTVGPTHHWSLLGFRHVFEKTMLSCFDEHLKGDLRWHGESLHGHRSPNLSASAASSENGMRVHLYVMGLGWRHYPSYPPPSRSSVWCLTPDFSLSSAGSEEALALGHSYHYHPARPTPAAGGPSFNPLNTGAKDQAKIEARGDVLVYSSAPLTKALQIVGPVHLQLEATWQTETADFVGRLCHVGRDGRSTNLCEGLTNVKVCPTGGAGPATVDVAMGHTAVLFRAGERLRLQMLGESEMTRICSAAHPRWFRNLGVDEKLHLAATMKAGDVKLTSGRLLLPEDPHCQAAQIGVAHAEGHSPSRASRRESAVTGLAPWGGLRPPRSQQVMLEQLTNCPEEELLERLRHLKVQTWERMAAATWQPLLSRCENILGQAPWRWPIEVWQKRFDASFTSRGGVLPSTPAPCTLDAEENETTLRMRKEGWGATKALQPMRKIFGPGLPPAGSQSAQDMLRKALDRQGSGCVAAMQLQGRQDRPAFEEKNVHVYAADFPAFVMSTEAGFQCGDGAYDMKGLAKEYAILNLRSLVFVHFFSGFRRRGDLHQHLEHQMIAPGLELHIISVDLCLQKEQGNLLAPDAHAFWQRQIASGQVIGAGGGPPCETFSAARFQDQGPRVLRVAEYPHGLPALTHREWRQVLVGTRLLHFLLDQLLLLAQCGGCGFCEHPQFPTWLRSAQPASIWAHAAIRALRLLRCCGITSFDQCVFGAPALKPTTILHLRLPRFRSAVFAKGRMGRCHHGAGAHSRLKGLEADGMTFRTARCKIYPPGLNQTLAEAILAHTTQVYADTSIPAELPGDLLPFCHSDFVETCEVQPDYHSFHAQV</sequence>
<dbReference type="InterPro" id="IPR008979">
    <property type="entry name" value="Galactose-bd-like_sf"/>
</dbReference>
<accession>A0A9P1C8Z0</accession>
<keyword evidence="2" id="KW-1133">Transmembrane helix</keyword>
<dbReference type="Gene3D" id="1.10.3020.10">
    <property type="entry name" value="alpha-amino acid ester hydrolase ( Helical cap domain)"/>
    <property type="match status" value="1"/>
</dbReference>
<comment type="caution">
    <text evidence="4">The sequence shown here is derived from an EMBL/GenBank/DDBJ whole genome shotgun (WGS) entry which is preliminary data.</text>
</comment>
<dbReference type="AlphaFoldDB" id="A0A9P1C8Z0"/>
<dbReference type="SMART" id="SM00939">
    <property type="entry name" value="PepX_C"/>
    <property type="match status" value="1"/>
</dbReference>
<dbReference type="SUPFAM" id="SSF53474">
    <property type="entry name" value="alpha/beta-Hydrolases"/>
    <property type="match status" value="1"/>
</dbReference>
<dbReference type="NCBIfam" id="TIGR00976">
    <property type="entry name" value="CocE_NonD"/>
    <property type="match status" value="1"/>
</dbReference>
<feature type="transmembrane region" description="Helical" evidence="2">
    <location>
        <begin position="188"/>
        <end position="208"/>
    </location>
</feature>
<dbReference type="Proteomes" id="UP001152797">
    <property type="component" value="Unassembled WGS sequence"/>
</dbReference>